<keyword evidence="3" id="KW-1185">Reference proteome</keyword>
<evidence type="ECO:0000256" key="1">
    <source>
        <dbReference type="SAM" id="SignalP"/>
    </source>
</evidence>
<name>A0A1Z5JVW4_FISSO</name>
<sequence length="157" mass="16921">MSKVVKFLICLVACSCLQSVEPVEDADSNLFQRGLLCEYVPPNSCRTNIGRGTCLDADGEKFDACFKAGAGHVFFKSDCRDAAESTSNSVGWQYGALRAIPRVCVIFFDHAVVGDDVDIYCPGGFSRFEISGRIGTGFPNRTGDGLFDCYSCIGGID</sequence>
<feature type="chain" id="PRO_5012780519" evidence="1">
    <location>
        <begin position="23"/>
        <end position="157"/>
    </location>
</feature>
<reference evidence="2 3" key="1">
    <citation type="journal article" date="2015" name="Plant Cell">
        <title>Oil accumulation by the oleaginous diatom Fistulifera solaris as revealed by the genome and transcriptome.</title>
        <authorList>
            <person name="Tanaka T."/>
            <person name="Maeda Y."/>
            <person name="Veluchamy A."/>
            <person name="Tanaka M."/>
            <person name="Abida H."/>
            <person name="Marechal E."/>
            <person name="Bowler C."/>
            <person name="Muto M."/>
            <person name="Sunaga Y."/>
            <person name="Tanaka M."/>
            <person name="Yoshino T."/>
            <person name="Taniguchi T."/>
            <person name="Fukuda Y."/>
            <person name="Nemoto M."/>
            <person name="Matsumoto M."/>
            <person name="Wong P.S."/>
            <person name="Aburatani S."/>
            <person name="Fujibuchi W."/>
        </authorList>
    </citation>
    <scope>NUCLEOTIDE SEQUENCE [LARGE SCALE GENOMIC DNA]</scope>
    <source>
        <strain evidence="2 3">JPCC DA0580</strain>
    </source>
</reference>
<dbReference type="EMBL" id="BDSP01000123">
    <property type="protein sequence ID" value="GAX17861.1"/>
    <property type="molecule type" value="Genomic_DNA"/>
</dbReference>
<comment type="caution">
    <text evidence="2">The sequence shown here is derived from an EMBL/GenBank/DDBJ whole genome shotgun (WGS) entry which is preliminary data.</text>
</comment>
<keyword evidence="1" id="KW-0732">Signal</keyword>
<feature type="signal peptide" evidence="1">
    <location>
        <begin position="1"/>
        <end position="22"/>
    </location>
</feature>
<dbReference type="AlphaFoldDB" id="A0A1Z5JVW4"/>
<evidence type="ECO:0000313" key="3">
    <source>
        <dbReference type="Proteomes" id="UP000198406"/>
    </source>
</evidence>
<organism evidence="2 3">
    <name type="scientific">Fistulifera solaris</name>
    <name type="common">Oleaginous diatom</name>
    <dbReference type="NCBI Taxonomy" id="1519565"/>
    <lineage>
        <taxon>Eukaryota</taxon>
        <taxon>Sar</taxon>
        <taxon>Stramenopiles</taxon>
        <taxon>Ochrophyta</taxon>
        <taxon>Bacillariophyta</taxon>
        <taxon>Bacillariophyceae</taxon>
        <taxon>Bacillariophycidae</taxon>
        <taxon>Naviculales</taxon>
        <taxon>Naviculaceae</taxon>
        <taxon>Fistulifera</taxon>
    </lineage>
</organism>
<dbReference type="InParanoid" id="A0A1Z5JVW4"/>
<evidence type="ECO:0000313" key="2">
    <source>
        <dbReference type="EMBL" id="GAX17861.1"/>
    </source>
</evidence>
<dbReference type="Proteomes" id="UP000198406">
    <property type="component" value="Unassembled WGS sequence"/>
</dbReference>
<proteinExistence type="predicted"/>
<protein>
    <submittedName>
        <fullName evidence="2">Uncharacterized protein</fullName>
    </submittedName>
</protein>
<gene>
    <name evidence="2" type="ORF">FisN_18Hu064</name>
</gene>
<accession>A0A1Z5JVW4</accession>